<proteinExistence type="predicted"/>
<dbReference type="GO" id="GO:0006825">
    <property type="term" value="P:copper ion transport"/>
    <property type="evidence" value="ECO:0007669"/>
    <property type="project" value="InterPro"/>
</dbReference>
<dbReference type="AlphaFoldDB" id="A0A0N7HJ28"/>
<feature type="transmembrane region" description="Helical" evidence="6">
    <location>
        <begin position="270"/>
        <end position="290"/>
    </location>
</feature>
<evidence type="ECO:0000313" key="9">
    <source>
        <dbReference type="Proteomes" id="UP000064920"/>
    </source>
</evidence>
<dbReference type="PANTHER" id="PTHR34820:SF4">
    <property type="entry name" value="INNER MEMBRANE PROTEIN YEBZ"/>
    <property type="match status" value="1"/>
</dbReference>
<evidence type="ECO:0000259" key="7">
    <source>
        <dbReference type="Pfam" id="PF05425"/>
    </source>
</evidence>
<organism evidence="8 9">
    <name type="scientific">Celeribacter marinus</name>
    <dbReference type="NCBI Taxonomy" id="1397108"/>
    <lineage>
        <taxon>Bacteria</taxon>
        <taxon>Pseudomonadati</taxon>
        <taxon>Pseudomonadota</taxon>
        <taxon>Alphaproteobacteria</taxon>
        <taxon>Rhodobacterales</taxon>
        <taxon>Roseobacteraceae</taxon>
        <taxon>Celeribacter</taxon>
    </lineage>
</organism>
<evidence type="ECO:0000256" key="2">
    <source>
        <dbReference type="ARBA" id="ARBA00022475"/>
    </source>
</evidence>
<name>A0A0N7HJ28_9RHOB</name>
<feature type="transmembrane region" description="Helical" evidence="6">
    <location>
        <begin position="12"/>
        <end position="36"/>
    </location>
</feature>
<evidence type="ECO:0000256" key="4">
    <source>
        <dbReference type="ARBA" id="ARBA00022989"/>
    </source>
</evidence>
<gene>
    <name evidence="8" type="ORF">IMCC12053_2914</name>
</gene>
<dbReference type="PATRIC" id="fig|1397108.4.peg.2986"/>
<keyword evidence="2" id="KW-1003">Cell membrane</keyword>
<feature type="transmembrane region" description="Helical" evidence="6">
    <location>
        <begin position="48"/>
        <end position="68"/>
    </location>
</feature>
<dbReference type="RefSeq" id="WP_062220172.1">
    <property type="nucleotide sequence ID" value="NZ_CP012023.1"/>
</dbReference>
<dbReference type="OrthoDB" id="8478277at2"/>
<dbReference type="Proteomes" id="UP000064920">
    <property type="component" value="Chromosome"/>
</dbReference>
<reference evidence="8 9" key="1">
    <citation type="submission" date="2015-05" db="EMBL/GenBank/DDBJ databases">
        <authorList>
            <person name="Wang D.B."/>
            <person name="Wang M."/>
        </authorList>
    </citation>
    <scope>NUCLEOTIDE SEQUENCE [LARGE SCALE GENOMIC DNA]</scope>
    <source>
        <strain evidence="8 9">IMCC 12053</strain>
    </source>
</reference>
<keyword evidence="5 6" id="KW-0472">Membrane</keyword>
<dbReference type="KEGG" id="cmar:IMCC12053_2914"/>
<sequence>MEGLAPIDAWAIAAIIAKAAGYGAALLAMGGPLFILAFPNASSDVQKLARKIAVIAALIGLAVLALRFGIRAARISGMGLPGALDPMMLGFVWDSPLGTAAIWRVLGELLVLAMLIRGVVGLGMGLVGALLIAVSYTFVGHSLGDLRWLLASLLTLHLLAAAFWIGALAPLGRAVGQPDGALLLHRFGNVASVTVALLVVVGLVFAWLMTGSLSALLSTAYGWTLLAKLGVVTGLMALAGLNKWRLVPALASGDSTAASHLRRSIQIETVAVLLILLATATLTSITTPPVNM</sequence>
<dbReference type="PANTHER" id="PTHR34820">
    <property type="entry name" value="INNER MEMBRANE PROTEIN YEBZ"/>
    <property type="match status" value="1"/>
</dbReference>
<dbReference type="Pfam" id="PF05425">
    <property type="entry name" value="CopD"/>
    <property type="match status" value="1"/>
</dbReference>
<feature type="domain" description="Copper resistance protein D" evidence="7">
    <location>
        <begin position="183"/>
        <end position="282"/>
    </location>
</feature>
<feature type="transmembrane region" description="Helical" evidence="6">
    <location>
        <begin position="220"/>
        <end position="241"/>
    </location>
</feature>
<evidence type="ECO:0000256" key="3">
    <source>
        <dbReference type="ARBA" id="ARBA00022692"/>
    </source>
</evidence>
<dbReference type="EMBL" id="CP012023">
    <property type="protein sequence ID" value="ALI56861.1"/>
    <property type="molecule type" value="Genomic_DNA"/>
</dbReference>
<evidence type="ECO:0000313" key="8">
    <source>
        <dbReference type="EMBL" id="ALI56861.1"/>
    </source>
</evidence>
<evidence type="ECO:0000256" key="6">
    <source>
        <dbReference type="SAM" id="Phobius"/>
    </source>
</evidence>
<feature type="transmembrane region" description="Helical" evidence="6">
    <location>
        <begin position="183"/>
        <end position="208"/>
    </location>
</feature>
<feature type="transmembrane region" description="Helical" evidence="6">
    <location>
        <begin position="88"/>
        <end position="106"/>
    </location>
</feature>
<dbReference type="InterPro" id="IPR032694">
    <property type="entry name" value="CopC/D"/>
</dbReference>
<feature type="transmembrane region" description="Helical" evidence="6">
    <location>
        <begin position="118"/>
        <end position="136"/>
    </location>
</feature>
<dbReference type="InterPro" id="IPR008457">
    <property type="entry name" value="Cu-R_CopD_dom"/>
</dbReference>
<dbReference type="GO" id="GO:0005886">
    <property type="term" value="C:plasma membrane"/>
    <property type="evidence" value="ECO:0007669"/>
    <property type="project" value="UniProtKB-SubCell"/>
</dbReference>
<evidence type="ECO:0000256" key="5">
    <source>
        <dbReference type="ARBA" id="ARBA00023136"/>
    </source>
</evidence>
<keyword evidence="3 6" id="KW-0812">Transmembrane</keyword>
<comment type="subcellular location">
    <subcellularLocation>
        <location evidence="1">Cell membrane</location>
        <topology evidence="1">Multi-pass membrane protein</topology>
    </subcellularLocation>
</comment>
<feature type="transmembrane region" description="Helical" evidence="6">
    <location>
        <begin position="148"/>
        <end position="171"/>
    </location>
</feature>
<keyword evidence="4 6" id="KW-1133">Transmembrane helix</keyword>
<keyword evidence="9" id="KW-1185">Reference proteome</keyword>
<evidence type="ECO:0000256" key="1">
    <source>
        <dbReference type="ARBA" id="ARBA00004651"/>
    </source>
</evidence>
<dbReference type="STRING" id="1397108.IMCC12053_2914"/>
<protein>
    <submittedName>
        <fullName evidence="8">Copper resistance protein D</fullName>
    </submittedName>
</protein>
<accession>A0A0N7HJ28</accession>